<accession>A0A5R9DUR8</accession>
<proteinExistence type="predicted"/>
<dbReference type="AlphaFoldDB" id="A0A5R9DUR8"/>
<sequence length="120" mass="13416">MIALRRNRIGRDWTAADFDSVEVLIAAGVRRPAARVTQARSPRPVRRAMRAVLRSVRFHTGLHRTQQEPGNFAGPVDWDAARRAAEAVNRGDVDEADRIVDATADPRHTAFAAFRFIDVD</sequence>
<dbReference type="Proteomes" id="UP000305921">
    <property type="component" value="Unassembled WGS sequence"/>
</dbReference>
<comment type="caution">
    <text evidence="1">The sequence shown here is derived from an EMBL/GenBank/DDBJ whole genome shotgun (WGS) entry which is preliminary data.</text>
</comment>
<dbReference type="OrthoDB" id="9981147at2"/>
<evidence type="ECO:0000313" key="2">
    <source>
        <dbReference type="Proteomes" id="UP000305921"/>
    </source>
</evidence>
<keyword evidence="2" id="KW-1185">Reference proteome</keyword>
<name>A0A5R9DUR8_9ACTN</name>
<dbReference type="RefSeq" id="WP_138058501.1">
    <property type="nucleotide sequence ID" value="NZ_VAWE01000005.1"/>
</dbReference>
<reference evidence="1 2" key="1">
    <citation type="submission" date="2019-05" db="EMBL/GenBank/DDBJ databases">
        <title>Streptomyces marianii sp. nov., a novel marine actinomycete from southern coast of India.</title>
        <authorList>
            <person name="Iniyan A.M."/>
            <person name="Wink J."/>
            <person name="Ramprasad E."/>
            <person name="Ramana C.V."/>
            <person name="Bunk B."/>
            <person name="Sproer C."/>
            <person name="Joseph F.-J.R.S."/>
            <person name="Vincent S.G.P."/>
        </authorList>
    </citation>
    <scope>NUCLEOTIDE SEQUENCE [LARGE SCALE GENOMIC DNA]</scope>
    <source>
        <strain evidence="1 2">ICN19</strain>
    </source>
</reference>
<protein>
    <submittedName>
        <fullName evidence="1">Uncharacterized protein</fullName>
    </submittedName>
</protein>
<organism evidence="1 2">
    <name type="scientific">Streptomyces marianii</name>
    <dbReference type="NCBI Taxonomy" id="1817406"/>
    <lineage>
        <taxon>Bacteria</taxon>
        <taxon>Bacillati</taxon>
        <taxon>Actinomycetota</taxon>
        <taxon>Actinomycetes</taxon>
        <taxon>Kitasatosporales</taxon>
        <taxon>Streptomycetaceae</taxon>
        <taxon>Streptomyces</taxon>
    </lineage>
</organism>
<gene>
    <name evidence="1" type="ORF">FEF34_40660</name>
</gene>
<evidence type="ECO:0000313" key="1">
    <source>
        <dbReference type="EMBL" id="TLQ38751.1"/>
    </source>
</evidence>
<dbReference type="EMBL" id="VAWE01000005">
    <property type="protein sequence ID" value="TLQ38751.1"/>
    <property type="molecule type" value="Genomic_DNA"/>
</dbReference>